<gene>
    <name evidence="16" type="ORF">EZV62_007549</name>
</gene>
<dbReference type="FunFam" id="3.30.430.20:FF:000005">
    <property type="entry name" value="Cysteine-rich receptor-like protein kinase 2"/>
    <property type="match status" value="1"/>
</dbReference>
<evidence type="ECO:0000256" key="8">
    <source>
        <dbReference type="ARBA" id="ARBA00023180"/>
    </source>
</evidence>
<keyword evidence="13" id="KW-0812">Transmembrane</keyword>
<feature type="transmembrane region" description="Helical" evidence="13">
    <location>
        <begin position="1153"/>
        <end position="1170"/>
    </location>
</feature>
<evidence type="ECO:0000256" key="9">
    <source>
        <dbReference type="ARBA" id="ARBA00024184"/>
    </source>
</evidence>
<comment type="catalytic activity">
    <reaction evidence="11">
        <text>L-seryl-[protein] + ATP = O-phospho-L-seryl-[protein] + ADP + H(+)</text>
        <dbReference type="Rhea" id="RHEA:17989"/>
        <dbReference type="Rhea" id="RHEA-COMP:9863"/>
        <dbReference type="Rhea" id="RHEA-COMP:11604"/>
        <dbReference type="ChEBI" id="CHEBI:15378"/>
        <dbReference type="ChEBI" id="CHEBI:29999"/>
        <dbReference type="ChEBI" id="CHEBI:30616"/>
        <dbReference type="ChEBI" id="CHEBI:83421"/>
        <dbReference type="ChEBI" id="CHEBI:456216"/>
    </reaction>
</comment>
<keyword evidence="17" id="KW-1185">Reference proteome</keyword>
<feature type="transmembrane region" description="Helical" evidence="13">
    <location>
        <begin position="269"/>
        <end position="294"/>
    </location>
</feature>
<keyword evidence="13" id="KW-1133">Transmembrane helix</keyword>
<evidence type="ECO:0000259" key="15">
    <source>
        <dbReference type="PROSITE" id="PS51473"/>
    </source>
</evidence>
<dbReference type="InterPro" id="IPR002902">
    <property type="entry name" value="GNK2"/>
</dbReference>
<feature type="domain" description="Gnk2-homologous" evidence="15">
    <location>
        <begin position="26"/>
        <end position="127"/>
    </location>
</feature>
<evidence type="ECO:0000256" key="12">
    <source>
        <dbReference type="ARBA" id="ARBA00047951"/>
    </source>
</evidence>
<sequence length="1179" mass="132180">MKITIQMVCLLGSLLLLGRVAGDPRSFTVEMKCGKQPQHNTTLFVPNFVAAMDSIGEQMQRSGFGKAVKGSGPDTNYVLAQCYGDLSLLDCVLCYAHARTVLPQCFPYNGGHIFLDGCFMRSENYSFFEEYEGHEDKAVCNNARRKDSIFQELAKAVTRAVASAPNNRGYARAQEKVSGTGNESVYVLADCLRSLNASLCRACLENASASILNCLPWSEGRALKTGCFMRYSDRDFLNKELGNSRSRVFQRAISEFLLFHSYINVVGKAWIRALIAVAATIGIAIILVILFLFFMRWRRAHFEGIMNFVVVNSGVPMKEKLVKPCDVCSGIGSAEKIVTCFRCEKARQHVILYDQEFLDVRWKGPGCRMDGDMFHKKRSEYTYAGMTANVQDLWFYWMQTLVWGRRNYILHDHSRSSCVRLDMQNLSFDKLSQVRTISAKRPNNTKTSTFPSTSKTGICPSTKLQDLGNTQDDGNLVLREATSSGTAEQILWQSFDSPTDSFLPEMKLGQNPEMKLTSWFTASKPIPGAFTLEWVPLERQLVVKRRGVKYWTSGVLNNGTFKNLEIFPFREIDSKFTILNEEYLTFKIVPKGPPFPGLVNETTSLSLEYDGTIVEHWKSGGSMTNKISESCNGNNTDSGCERWEGPPKCRSHGEKFQKKEVIPNYSVPHSYDYNKSLSISDCLDICWNNCSCFGTGTPAVTSHGPGTLSADSDEPGCLFWYGPLNENENGASGGTVYHMIIPGPPGSKLWLWILIAVAATLIVILLGILVFLRQRRLRLQEKFLHDLMTLDNPSEAKELEIDDKLDKYTPKNWINVTWLWLDYDGTMGDQISSRWILISDVCDSVKGQNEKLSARKSLNANGTGCIFWYGPLEEAWNGMLESTNRYTALFIQALLSRYIPSMPTPGAFTLEWIPLERQLVVKRRGVKFWTSGVWNNGTFKNLGILPFGEMADYNFTQVSNTDEEYLTFKIVPKGPPFPGLVNETTSLSLEYDGTIVEHWKSGGSMTNKISESCNGNNTDSGCERWEGPPKCRSHGEKFQKKEVIPNYSVPHSYDYNKSLSISDCLDICWNNCSCFGTGTPAVTSHGPGTLSADSDEPGCLFWYGPLNENENGASGGTVYHMIIPGPPGSVNKCYLITYSIICRMEGMDMDCKFCASYIYYYITLGCFGLFKMEKTSTTR</sequence>
<evidence type="ECO:0000256" key="13">
    <source>
        <dbReference type="SAM" id="Phobius"/>
    </source>
</evidence>
<dbReference type="PANTHER" id="PTHR32080">
    <property type="entry name" value="ANTIFUNGAL PROTEIN GINKBILOBIN-2-LIKE"/>
    <property type="match status" value="1"/>
</dbReference>
<dbReference type="GO" id="GO:0005886">
    <property type="term" value="C:plasma membrane"/>
    <property type="evidence" value="ECO:0007669"/>
    <property type="project" value="UniProtKB-SubCell"/>
</dbReference>
<dbReference type="OrthoDB" id="1908121at2759"/>
<evidence type="ECO:0000313" key="17">
    <source>
        <dbReference type="Proteomes" id="UP000323000"/>
    </source>
</evidence>
<evidence type="ECO:0000256" key="6">
    <source>
        <dbReference type="ARBA" id="ARBA00022949"/>
    </source>
</evidence>
<comment type="caution">
    <text evidence="16">The sequence shown here is derived from an EMBL/GenBank/DDBJ whole genome shotgun (WGS) entry which is preliminary data.</text>
</comment>
<name>A0A5C7IAQ7_9ROSI</name>
<keyword evidence="3" id="KW-0945">Host-virus interaction</keyword>
<feature type="chain" id="PRO_5023099931" description="Gnk2-homologous domain-containing protein" evidence="14">
    <location>
        <begin position="23"/>
        <end position="1179"/>
    </location>
</feature>
<accession>A0A5C7IAQ7</accession>
<proteinExistence type="inferred from homology"/>
<comment type="similarity">
    <text evidence="10">Belongs to the cysteine-rich repeat secretory protein family. Plasmodesmata-located proteins (PDLD) subfamily.</text>
</comment>
<reference evidence="17" key="1">
    <citation type="journal article" date="2019" name="Gigascience">
        <title>De novo genome assembly of the endangered Acer yangbiense, a plant species with extremely small populations endemic to Yunnan Province, China.</title>
        <authorList>
            <person name="Yang J."/>
            <person name="Wariss H.M."/>
            <person name="Tao L."/>
            <person name="Zhang R."/>
            <person name="Yun Q."/>
            <person name="Hollingsworth P."/>
            <person name="Dao Z."/>
            <person name="Luo G."/>
            <person name="Guo H."/>
            <person name="Ma Y."/>
            <person name="Sun W."/>
        </authorList>
    </citation>
    <scope>NUCLEOTIDE SEQUENCE [LARGE SCALE GENOMIC DNA]</scope>
    <source>
        <strain evidence="17">cv. Malutang</strain>
    </source>
</reference>
<dbReference type="AlphaFoldDB" id="A0A5C7IAQ7"/>
<dbReference type="InterPro" id="IPR051378">
    <property type="entry name" value="Cell2Cell_Antifungal"/>
</dbReference>
<evidence type="ECO:0000256" key="1">
    <source>
        <dbReference type="ARBA" id="ARBA00004251"/>
    </source>
</evidence>
<evidence type="ECO:0000256" key="7">
    <source>
        <dbReference type="ARBA" id="ARBA00023157"/>
    </source>
</evidence>
<dbReference type="SUPFAM" id="SSF51110">
    <property type="entry name" value="alpha-D-mannose-specific plant lectins"/>
    <property type="match status" value="1"/>
</dbReference>
<evidence type="ECO:0000256" key="2">
    <source>
        <dbReference type="ARBA" id="ARBA00022553"/>
    </source>
</evidence>
<dbReference type="EMBL" id="VAHF01000003">
    <property type="protein sequence ID" value="TXG66274.1"/>
    <property type="molecule type" value="Genomic_DNA"/>
</dbReference>
<feature type="transmembrane region" description="Helical" evidence="13">
    <location>
        <begin position="749"/>
        <end position="772"/>
    </location>
</feature>
<dbReference type="Gene3D" id="3.30.430.20">
    <property type="entry name" value="Gnk2 domain, C-X8-C-X2-C motif"/>
    <property type="match status" value="2"/>
</dbReference>
<dbReference type="CDD" id="cd23509">
    <property type="entry name" value="Gnk2-like"/>
    <property type="match status" value="2"/>
</dbReference>
<organism evidence="16 17">
    <name type="scientific">Acer yangbiense</name>
    <dbReference type="NCBI Taxonomy" id="1000413"/>
    <lineage>
        <taxon>Eukaryota</taxon>
        <taxon>Viridiplantae</taxon>
        <taxon>Streptophyta</taxon>
        <taxon>Embryophyta</taxon>
        <taxon>Tracheophyta</taxon>
        <taxon>Spermatophyta</taxon>
        <taxon>Magnoliopsida</taxon>
        <taxon>eudicotyledons</taxon>
        <taxon>Gunneridae</taxon>
        <taxon>Pentapetalae</taxon>
        <taxon>rosids</taxon>
        <taxon>malvids</taxon>
        <taxon>Sapindales</taxon>
        <taxon>Sapindaceae</taxon>
        <taxon>Hippocastanoideae</taxon>
        <taxon>Acereae</taxon>
        <taxon>Acer</taxon>
    </lineage>
</organism>
<keyword evidence="8" id="KW-0325">Glycoprotein</keyword>
<evidence type="ECO:0000256" key="10">
    <source>
        <dbReference type="ARBA" id="ARBA00038393"/>
    </source>
</evidence>
<dbReference type="Pfam" id="PF01657">
    <property type="entry name" value="Stress-antifung"/>
    <property type="match status" value="2"/>
</dbReference>
<keyword evidence="7" id="KW-1015">Disulfide bond</keyword>
<keyword evidence="2" id="KW-0597">Phosphoprotein</keyword>
<evidence type="ECO:0000256" key="3">
    <source>
        <dbReference type="ARBA" id="ARBA00022581"/>
    </source>
</evidence>
<evidence type="ECO:0000256" key="14">
    <source>
        <dbReference type="SAM" id="SignalP"/>
    </source>
</evidence>
<comment type="catalytic activity">
    <reaction evidence="12">
        <text>L-threonyl-[protein] + ATP = O-phospho-L-threonyl-[protein] + ADP + H(+)</text>
        <dbReference type="Rhea" id="RHEA:46608"/>
        <dbReference type="Rhea" id="RHEA-COMP:11060"/>
        <dbReference type="Rhea" id="RHEA-COMP:11605"/>
        <dbReference type="ChEBI" id="CHEBI:15378"/>
        <dbReference type="ChEBI" id="CHEBI:30013"/>
        <dbReference type="ChEBI" id="CHEBI:30616"/>
        <dbReference type="ChEBI" id="CHEBI:61977"/>
        <dbReference type="ChEBI" id="CHEBI:456216"/>
    </reaction>
</comment>
<keyword evidence="4 14" id="KW-0732">Signal</keyword>
<comment type="subcellular location">
    <subcellularLocation>
        <location evidence="9">Cell junction</location>
        <location evidence="9">Plasmodesma</location>
    </subcellularLocation>
    <subcellularLocation>
        <location evidence="1">Cell membrane</location>
        <topology evidence="1">Single-pass type I membrane protein</topology>
    </subcellularLocation>
</comment>
<dbReference type="PROSITE" id="PS51473">
    <property type="entry name" value="GNK2"/>
    <property type="match status" value="2"/>
</dbReference>
<evidence type="ECO:0000256" key="4">
    <source>
        <dbReference type="ARBA" id="ARBA00022729"/>
    </source>
</evidence>
<evidence type="ECO:0000256" key="5">
    <source>
        <dbReference type="ARBA" id="ARBA00022737"/>
    </source>
</evidence>
<protein>
    <recommendedName>
        <fullName evidence="15">Gnk2-homologous domain-containing protein</fullName>
    </recommendedName>
</protein>
<dbReference type="Pfam" id="PF01453">
    <property type="entry name" value="B_lectin"/>
    <property type="match status" value="1"/>
</dbReference>
<dbReference type="GO" id="GO:0009506">
    <property type="term" value="C:plasmodesma"/>
    <property type="evidence" value="ECO:0007669"/>
    <property type="project" value="UniProtKB-SubCell"/>
</dbReference>
<dbReference type="InterPro" id="IPR001480">
    <property type="entry name" value="Bulb-type_lectin_dom"/>
</dbReference>
<dbReference type="Proteomes" id="UP000323000">
    <property type="component" value="Chromosome 3"/>
</dbReference>
<dbReference type="PANTHER" id="PTHR32080:SF27">
    <property type="entry name" value="OS01G0548750 PROTEIN"/>
    <property type="match status" value="1"/>
</dbReference>
<keyword evidence="5" id="KW-0677">Repeat</keyword>
<dbReference type="FunFam" id="3.30.430.20:FF:000015">
    <property type="entry name" value="Cysteine-rich receptor-like protein kinase 3"/>
    <property type="match status" value="1"/>
</dbReference>
<evidence type="ECO:0000256" key="11">
    <source>
        <dbReference type="ARBA" id="ARBA00047558"/>
    </source>
</evidence>
<feature type="domain" description="Gnk2-homologous" evidence="15">
    <location>
        <begin position="132"/>
        <end position="236"/>
    </location>
</feature>
<evidence type="ECO:0000313" key="16">
    <source>
        <dbReference type="EMBL" id="TXG66274.1"/>
    </source>
</evidence>
<keyword evidence="13" id="KW-0472">Membrane</keyword>
<feature type="signal peptide" evidence="14">
    <location>
        <begin position="1"/>
        <end position="22"/>
    </location>
</feature>
<dbReference type="InterPro" id="IPR038408">
    <property type="entry name" value="GNK2_sf"/>
</dbReference>
<dbReference type="InterPro" id="IPR036426">
    <property type="entry name" value="Bulb-type_lectin_dom_sf"/>
</dbReference>
<keyword evidence="6" id="KW-0965">Cell junction</keyword>